<feature type="compositionally biased region" description="Low complexity" evidence="1">
    <location>
        <begin position="277"/>
        <end position="291"/>
    </location>
</feature>
<proteinExistence type="predicted"/>
<dbReference type="Gene3D" id="2.130.10.10">
    <property type="entry name" value="YVTN repeat-like/Quinoprotein amine dehydrogenase"/>
    <property type="match status" value="2"/>
</dbReference>
<dbReference type="SUPFAM" id="SSF50978">
    <property type="entry name" value="WD40 repeat-like"/>
    <property type="match status" value="1"/>
</dbReference>
<dbReference type="Ensembl" id="ENSSHBT00005027459.1">
    <property type="protein sequence ID" value="ENSSHBP00005023088.1"/>
    <property type="gene ID" value="ENSSHBG00005019356.1"/>
</dbReference>
<dbReference type="InterPro" id="IPR015943">
    <property type="entry name" value="WD40/YVTN_repeat-like_dom_sf"/>
</dbReference>
<dbReference type="PANTHER" id="PTHR16038">
    <property type="entry name" value="NOP SEVEN ASSOCIATED PROTEIN 1"/>
    <property type="match status" value="1"/>
</dbReference>
<reference evidence="2" key="1">
    <citation type="submission" date="2025-08" db="UniProtKB">
        <authorList>
            <consortium name="Ensembl"/>
        </authorList>
    </citation>
    <scope>IDENTIFICATION</scope>
</reference>
<keyword evidence="3" id="KW-1185">Reference proteome</keyword>
<gene>
    <name evidence="2" type="primary">WDR74</name>
</gene>
<reference evidence="2" key="2">
    <citation type="submission" date="2025-09" db="UniProtKB">
        <authorList>
            <consortium name="Ensembl"/>
        </authorList>
    </citation>
    <scope>IDENTIFICATION</scope>
</reference>
<dbReference type="GO" id="GO:0030687">
    <property type="term" value="C:preribosome, large subunit precursor"/>
    <property type="evidence" value="ECO:0007669"/>
    <property type="project" value="TreeGrafter"/>
</dbReference>
<dbReference type="InParanoid" id="A0A672V9B6"/>
<evidence type="ECO:0000313" key="2">
    <source>
        <dbReference type="Ensembl" id="ENSSHBP00005023088.1"/>
    </source>
</evidence>
<dbReference type="PANTHER" id="PTHR16038:SF4">
    <property type="entry name" value="WD REPEAT-CONTAINING PROTEIN 74"/>
    <property type="match status" value="1"/>
</dbReference>
<dbReference type="GeneTree" id="ENSGT00390000015119"/>
<accession>A0A672V9B6</accession>
<feature type="compositionally biased region" description="Basic and acidic residues" evidence="1">
    <location>
        <begin position="360"/>
        <end position="369"/>
    </location>
</feature>
<feature type="compositionally biased region" description="Gly residues" evidence="1">
    <location>
        <begin position="329"/>
        <end position="339"/>
    </location>
</feature>
<dbReference type="Proteomes" id="UP000472266">
    <property type="component" value="Unplaced"/>
</dbReference>
<evidence type="ECO:0000256" key="1">
    <source>
        <dbReference type="SAM" id="MobiDB-lite"/>
    </source>
</evidence>
<dbReference type="GO" id="GO:0000176">
    <property type="term" value="C:nuclear exosome (RNase complex)"/>
    <property type="evidence" value="ECO:0007669"/>
    <property type="project" value="Ensembl"/>
</dbReference>
<dbReference type="AlphaFoldDB" id="A0A672V9B6"/>
<dbReference type="InterPro" id="IPR037379">
    <property type="entry name" value="WDR74/Nsa1"/>
</dbReference>
<evidence type="ECO:0000313" key="3">
    <source>
        <dbReference type="Proteomes" id="UP000472266"/>
    </source>
</evidence>
<protein>
    <submittedName>
        <fullName evidence="2">WD repeat domain 74</fullName>
    </submittedName>
</protein>
<dbReference type="GO" id="GO:0005654">
    <property type="term" value="C:nucleoplasm"/>
    <property type="evidence" value="ECO:0007669"/>
    <property type="project" value="Ensembl"/>
</dbReference>
<dbReference type="OMA" id="CRMCQDP"/>
<feature type="region of interest" description="Disordered" evidence="1">
    <location>
        <begin position="261"/>
        <end position="377"/>
    </location>
</feature>
<dbReference type="GO" id="GO:0006364">
    <property type="term" value="P:rRNA processing"/>
    <property type="evidence" value="ECO:0007669"/>
    <property type="project" value="Ensembl"/>
</dbReference>
<sequence length="377" mass="39480">MAAPTHWSHVWVGAETGALKGVNLRHQRATNYTSGSALRRGEAARALCWGDPRETELLVGGLDRCVRLFSTEKGQFTGSRLCAGGEGPFCGLATLGSSIVTCVESGLIKVWREDGTEHLSLEVGEGLCRMRQDPARPQRVGTGGRENGLKVWDLQRPEQPLFRAKNVRNDWLDLRVPIWDRDLQFLPGSGRIVTCTAHRQVRLYDPGSPQRRPVLEATFGEGPLTALAVVPGETSVVVGSARGDMAVIDLRKGRVLRSLRGGAGGGAGAPVSPPGAPRGLLRPRPVPAAAPRGGGAPVPQGLPQVPAELPAAEHPTRLGERGGAAPPRGGEGGGGGGRAVGLDGNGSHPPKTGQETEDLGEGRGGDHKLGQKTVILA</sequence>
<dbReference type="FunFam" id="2.130.10.10:FF:000287">
    <property type="entry name" value="WD repeat-containing protein 74"/>
    <property type="match status" value="1"/>
</dbReference>
<dbReference type="InterPro" id="IPR036322">
    <property type="entry name" value="WD40_repeat_dom_sf"/>
</dbReference>
<dbReference type="GO" id="GO:0042273">
    <property type="term" value="P:ribosomal large subunit biogenesis"/>
    <property type="evidence" value="ECO:0007669"/>
    <property type="project" value="Ensembl"/>
</dbReference>
<name>A0A672V9B6_STRHB</name>
<organism evidence="2 3">
    <name type="scientific">Strigops habroptila</name>
    <name type="common">Kakapo</name>
    <dbReference type="NCBI Taxonomy" id="2489341"/>
    <lineage>
        <taxon>Eukaryota</taxon>
        <taxon>Metazoa</taxon>
        <taxon>Chordata</taxon>
        <taxon>Craniata</taxon>
        <taxon>Vertebrata</taxon>
        <taxon>Euteleostomi</taxon>
        <taxon>Archelosauria</taxon>
        <taxon>Archosauria</taxon>
        <taxon>Dinosauria</taxon>
        <taxon>Saurischia</taxon>
        <taxon>Theropoda</taxon>
        <taxon>Coelurosauria</taxon>
        <taxon>Aves</taxon>
        <taxon>Neognathae</taxon>
        <taxon>Neoaves</taxon>
        <taxon>Telluraves</taxon>
        <taxon>Australaves</taxon>
        <taxon>Psittaciformes</taxon>
        <taxon>Psittacidae</taxon>
        <taxon>Strigops</taxon>
    </lineage>
</organism>
<dbReference type="GO" id="GO:0005730">
    <property type="term" value="C:nucleolus"/>
    <property type="evidence" value="ECO:0007669"/>
    <property type="project" value="Ensembl"/>
</dbReference>